<dbReference type="EMBL" id="SJPH01000002">
    <property type="protein sequence ID" value="TWT47608.1"/>
    <property type="molecule type" value="Genomic_DNA"/>
</dbReference>
<proteinExistence type="inferred from homology"/>
<dbReference type="GO" id="GO:0008800">
    <property type="term" value="F:beta-lactamase activity"/>
    <property type="evidence" value="ECO:0007669"/>
    <property type="project" value="UniProtKB-UniRule"/>
</dbReference>
<keyword evidence="9" id="KW-1185">Reference proteome</keyword>
<comment type="similarity">
    <text evidence="2 5">Belongs to the class-C beta-lactamase family.</text>
</comment>
<dbReference type="InterPro" id="IPR050491">
    <property type="entry name" value="AmpC-like"/>
</dbReference>
<dbReference type="InterPro" id="IPR001466">
    <property type="entry name" value="Beta-lactam-related"/>
</dbReference>
<dbReference type="PANTHER" id="PTHR46825:SF9">
    <property type="entry name" value="BETA-LACTAMASE-RELATED DOMAIN-CONTAINING PROTEIN"/>
    <property type="match status" value="1"/>
</dbReference>
<dbReference type="GO" id="GO:0046677">
    <property type="term" value="P:response to antibiotic"/>
    <property type="evidence" value="ECO:0007669"/>
    <property type="project" value="UniProtKB-UniRule"/>
</dbReference>
<dbReference type="Gene3D" id="3.40.710.10">
    <property type="entry name" value="DD-peptidase/beta-lactamase superfamily"/>
    <property type="match status" value="1"/>
</dbReference>
<dbReference type="GO" id="GO:0004180">
    <property type="term" value="F:carboxypeptidase activity"/>
    <property type="evidence" value="ECO:0007669"/>
    <property type="project" value="UniProtKB-KW"/>
</dbReference>
<dbReference type="Proteomes" id="UP000318995">
    <property type="component" value="Unassembled WGS sequence"/>
</dbReference>
<dbReference type="InterPro" id="IPR012338">
    <property type="entry name" value="Beta-lactam/transpept-like"/>
</dbReference>
<dbReference type="AlphaFoldDB" id="A0A5C5W9Q9"/>
<accession>A0A5C5W9Q9</accession>
<evidence type="ECO:0000256" key="3">
    <source>
        <dbReference type="ARBA" id="ARBA00022801"/>
    </source>
</evidence>
<keyword evidence="4 5" id="KW-0046">Antibiotic resistance</keyword>
<keyword evidence="6" id="KW-0732">Signal</keyword>
<keyword evidence="8" id="KW-0645">Protease</keyword>
<evidence type="ECO:0000256" key="6">
    <source>
        <dbReference type="SAM" id="SignalP"/>
    </source>
</evidence>
<evidence type="ECO:0000256" key="5">
    <source>
        <dbReference type="RuleBase" id="RU361140"/>
    </source>
</evidence>
<keyword evidence="8" id="KW-0121">Carboxypeptidase</keyword>
<dbReference type="OrthoDB" id="9803467at2"/>
<feature type="chain" id="PRO_5023139965" description="Beta-lactamase" evidence="6">
    <location>
        <begin position="27"/>
        <end position="386"/>
    </location>
</feature>
<evidence type="ECO:0000256" key="1">
    <source>
        <dbReference type="ARBA" id="ARBA00001526"/>
    </source>
</evidence>
<gene>
    <name evidence="8" type="primary">ampH_1</name>
    <name evidence="8" type="ORF">Pla111_12230</name>
</gene>
<dbReference type="PANTHER" id="PTHR46825">
    <property type="entry name" value="D-ALANYL-D-ALANINE-CARBOXYPEPTIDASE/ENDOPEPTIDASE AMPH"/>
    <property type="match status" value="1"/>
</dbReference>
<evidence type="ECO:0000313" key="8">
    <source>
        <dbReference type="EMBL" id="TWT47608.1"/>
    </source>
</evidence>
<comment type="catalytic activity">
    <reaction evidence="1 5">
        <text>a beta-lactam + H2O = a substituted beta-amino acid</text>
        <dbReference type="Rhea" id="RHEA:20401"/>
        <dbReference type="ChEBI" id="CHEBI:15377"/>
        <dbReference type="ChEBI" id="CHEBI:35627"/>
        <dbReference type="ChEBI" id="CHEBI:140347"/>
        <dbReference type="EC" id="3.5.2.6"/>
    </reaction>
</comment>
<dbReference type="InterPro" id="IPR001586">
    <property type="entry name" value="Beta-lactam_class-C_AS"/>
</dbReference>
<reference evidence="8 9" key="1">
    <citation type="submission" date="2019-02" db="EMBL/GenBank/DDBJ databases">
        <title>Deep-cultivation of Planctomycetes and their phenomic and genomic characterization uncovers novel biology.</title>
        <authorList>
            <person name="Wiegand S."/>
            <person name="Jogler M."/>
            <person name="Boedeker C."/>
            <person name="Pinto D."/>
            <person name="Vollmers J."/>
            <person name="Rivas-Marin E."/>
            <person name="Kohn T."/>
            <person name="Peeters S.H."/>
            <person name="Heuer A."/>
            <person name="Rast P."/>
            <person name="Oberbeckmann S."/>
            <person name="Bunk B."/>
            <person name="Jeske O."/>
            <person name="Meyerdierks A."/>
            <person name="Storesund J.E."/>
            <person name="Kallscheuer N."/>
            <person name="Luecker S."/>
            <person name="Lage O.M."/>
            <person name="Pohl T."/>
            <person name="Merkel B.J."/>
            <person name="Hornburger P."/>
            <person name="Mueller R.-W."/>
            <person name="Bruemmer F."/>
            <person name="Labrenz M."/>
            <person name="Spormann A.M."/>
            <person name="Op Den Camp H."/>
            <person name="Overmann J."/>
            <person name="Amann R."/>
            <person name="Jetten M.S.M."/>
            <person name="Mascher T."/>
            <person name="Medema M.H."/>
            <person name="Devos D.P."/>
            <person name="Kaster A.-K."/>
            <person name="Ovreas L."/>
            <person name="Rohde M."/>
            <person name="Galperin M.Y."/>
            <person name="Jogler C."/>
        </authorList>
    </citation>
    <scope>NUCLEOTIDE SEQUENCE [LARGE SCALE GENOMIC DNA]</scope>
    <source>
        <strain evidence="8 9">Pla111</strain>
    </source>
</reference>
<keyword evidence="3 5" id="KW-0378">Hydrolase</keyword>
<protein>
    <recommendedName>
        <fullName evidence="5">Beta-lactamase</fullName>
        <ecNumber evidence="5">3.5.2.6</ecNumber>
    </recommendedName>
</protein>
<feature type="domain" description="Beta-lactamase-related" evidence="7">
    <location>
        <begin position="39"/>
        <end position="359"/>
    </location>
</feature>
<dbReference type="PROSITE" id="PS00336">
    <property type="entry name" value="BETA_LACTAMASE_C"/>
    <property type="match status" value="1"/>
</dbReference>
<dbReference type="GO" id="GO:0030288">
    <property type="term" value="C:outer membrane-bounded periplasmic space"/>
    <property type="evidence" value="ECO:0007669"/>
    <property type="project" value="InterPro"/>
</dbReference>
<evidence type="ECO:0000256" key="2">
    <source>
        <dbReference type="ARBA" id="ARBA00007840"/>
    </source>
</evidence>
<dbReference type="Pfam" id="PF00144">
    <property type="entry name" value="Beta-lactamase"/>
    <property type="match status" value="1"/>
</dbReference>
<dbReference type="RefSeq" id="WP_146572339.1">
    <property type="nucleotide sequence ID" value="NZ_SJPH01000002.1"/>
</dbReference>
<evidence type="ECO:0000259" key="7">
    <source>
        <dbReference type="Pfam" id="PF00144"/>
    </source>
</evidence>
<evidence type="ECO:0000256" key="4">
    <source>
        <dbReference type="ARBA" id="ARBA00023251"/>
    </source>
</evidence>
<dbReference type="GO" id="GO:0017001">
    <property type="term" value="P:antibiotic catabolic process"/>
    <property type="evidence" value="ECO:0007669"/>
    <property type="project" value="InterPro"/>
</dbReference>
<feature type="signal peptide" evidence="6">
    <location>
        <begin position="1"/>
        <end position="26"/>
    </location>
</feature>
<comment type="caution">
    <text evidence="8">The sequence shown here is derived from an EMBL/GenBank/DDBJ whole genome shotgun (WGS) entry which is preliminary data.</text>
</comment>
<organism evidence="8 9">
    <name type="scientific">Botrimarina hoheduenensis</name>
    <dbReference type="NCBI Taxonomy" id="2528000"/>
    <lineage>
        <taxon>Bacteria</taxon>
        <taxon>Pseudomonadati</taxon>
        <taxon>Planctomycetota</taxon>
        <taxon>Planctomycetia</taxon>
        <taxon>Pirellulales</taxon>
        <taxon>Lacipirellulaceae</taxon>
        <taxon>Botrimarina</taxon>
    </lineage>
</organism>
<name>A0A5C5W9Q9_9BACT</name>
<evidence type="ECO:0000313" key="9">
    <source>
        <dbReference type="Proteomes" id="UP000318995"/>
    </source>
</evidence>
<sequence precursor="true">MQRKLFFANFLLQFLWLLLASLPLRAQPPAGEAPLRATLDAIVQPVVDDKLIGCVVGVVTPTERLVLSYGSVQPAGPAPDGKTLYEIGSVSKVFTGTLLADANLRGELTIDDQLASYLPEGIELKPQEAPITLRHLATHRSGLPRLPPNMLIWFMDPTDPYRSYTDEMAWKALAGYQPPRAPGSYEYSNYGMGLLGMVVERAAHTPYEVLLRERITDPLGMSDTTIELSAEQQQRFAPAHFSNKAAGRAWTFDALVAAGGIRSTADDLIKLIDAVISARRADPKLPAEPVIRALALATTLHSPAEETPRVGLGWHGARDGVSWVHAGMTGGYTAYLAVTVLPKPERYAGVVVLSNIASDAVTPMGEQALVATLKHVTQRIELPIER</sequence>
<dbReference type="EC" id="3.5.2.6" evidence="5"/>
<dbReference type="SUPFAM" id="SSF56601">
    <property type="entry name" value="beta-lactamase/transpeptidase-like"/>
    <property type="match status" value="1"/>
</dbReference>